<gene>
    <name evidence="2" type="ORF">AHIS1636_09870</name>
</gene>
<dbReference type="InterPro" id="IPR029032">
    <property type="entry name" value="AhpD-like"/>
</dbReference>
<evidence type="ECO:0000313" key="3">
    <source>
        <dbReference type="Proteomes" id="UP001209654"/>
    </source>
</evidence>
<dbReference type="PANTHER" id="PTHR34846:SF11">
    <property type="entry name" value="4-CARBOXYMUCONOLACTONE DECARBOXYLASE FAMILY PROTEIN (AFU_ORTHOLOGUE AFUA_6G11590)"/>
    <property type="match status" value="1"/>
</dbReference>
<feature type="domain" description="Carboxymuconolactone decarboxylase-like" evidence="1">
    <location>
        <begin position="54"/>
        <end position="137"/>
    </location>
</feature>
<sequence>MSDRFPLLRPAAMDAEQRSLYEEITAPPRAGGPFRIRHDDGTLAGPFNALLHAPAIGQAVQHLGAALRFGGTLPDRTRELAVCAVAAALDAGYEWYAHSRVARSVGVTDAELGQVRIGTVPDTASDREAAALLLTRELLAEAGVSDRTHALALQQLGHSGITELTVLVGYYRTLAGLLAAGDIPAPDE</sequence>
<dbReference type="Pfam" id="PF02627">
    <property type="entry name" value="CMD"/>
    <property type="match status" value="1"/>
</dbReference>
<evidence type="ECO:0000313" key="2">
    <source>
        <dbReference type="EMBL" id="GLB66548.1"/>
    </source>
</evidence>
<accession>A0ABQ5MRG3</accession>
<dbReference type="EMBL" id="BRVS01000004">
    <property type="protein sequence ID" value="GLB66548.1"/>
    <property type="molecule type" value="Genomic_DNA"/>
</dbReference>
<dbReference type="PANTHER" id="PTHR34846">
    <property type="entry name" value="4-CARBOXYMUCONOLACTONE DECARBOXYLASE FAMILY PROTEIN (AFU_ORTHOLOGUE AFUA_6G11590)"/>
    <property type="match status" value="1"/>
</dbReference>
<dbReference type="Proteomes" id="UP001209654">
    <property type="component" value="Unassembled WGS sequence"/>
</dbReference>
<dbReference type="SUPFAM" id="SSF69118">
    <property type="entry name" value="AhpD-like"/>
    <property type="match status" value="1"/>
</dbReference>
<protein>
    <submittedName>
        <fullName evidence="2">4-carboxymuconolactone decarboxylase</fullName>
    </submittedName>
</protein>
<evidence type="ECO:0000259" key="1">
    <source>
        <dbReference type="Pfam" id="PF02627"/>
    </source>
</evidence>
<dbReference type="RefSeq" id="WP_264794697.1">
    <property type="nucleotide sequence ID" value="NZ_BRVS01000004.1"/>
</dbReference>
<dbReference type="InterPro" id="IPR003779">
    <property type="entry name" value="CMD-like"/>
</dbReference>
<reference evidence="2 3" key="1">
    <citation type="journal article" date="2023" name="Int. J. Syst. Evol. Microbiol.">
        <title>Arthrobacter mangrovi sp. nov., an actinobacterium isolated from the rhizosphere of a mangrove.</title>
        <authorList>
            <person name="Hamada M."/>
            <person name="Saitou S."/>
            <person name="Enomoto N."/>
            <person name="Nanri K."/>
            <person name="Hidaka K."/>
            <person name="Miura T."/>
            <person name="Tamura T."/>
        </authorList>
    </citation>
    <scope>NUCLEOTIDE SEQUENCE [LARGE SCALE GENOMIC DNA]</scope>
    <source>
        <strain evidence="2 3">NBRC 112813</strain>
    </source>
</reference>
<comment type="caution">
    <text evidence="2">The sequence shown here is derived from an EMBL/GenBank/DDBJ whole genome shotgun (WGS) entry which is preliminary data.</text>
</comment>
<keyword evidence="3" id="KW-1185">Reference proteome</keyword>
<proteinExistence type="predicted"/>
<organism evidence="2 3">
    <name type="scientific">Arthrobacter mangrovi</name>
    <dbReference type="NCBI Taxonomy" id="2966350"/>
    <lineage>
        <taxon>Bacteria</taxon>
        <taxon>Bacillati</taxon>
        <taxon>Actinomycetota</taxon>
        <taxon>Actinomycetes</taxon>
        <taxon>Micrococcales</taxon>
        <taxon>Micrococcaceae</taxon>
        <taxon>Arthrobacter</taxon>
    </lineage>
</organism>
<name>A0ABQ5MRG3_9MICC</name>
<dbReference type="Gene3D" id="1.20.1290.10">
    <property type="entry name" value="AhpD-like"/>
    <property type="match status" value="1"/>
</dbReference>